<comment type="caution">
    <text evidence="1">The sequence shown here is derived from an EMBL/GenBank/DDBJ whole genome shotgun (WGS) entry which is preliminary data.</text>
</comment>
<organism evidence="1 2">
    <name type="scientific">Mucuna pruriens</name>
    <name type="common">Velvet bean</name>
    <name type="synonym">Dolichos pruriens</name>
    <dbReference type="NCBI Taxonomy" id="157652"/>
    <lineage>
        <taxon>Eukaryota</taxon>
        <taxon>Viridiplantae</taxon>
        <taxon>Streptophyta</taxon>
        <taxon>Embryophyta</taxon>
        <taxon>Tracheophyta</taxon>
        <taxon>Spermatophyta</taxon>
        <taxon>Magnoliopsida</taxon>
        <taxon>eudicotyledons</taxon>
        <taxon>Gunneridae</taxon>
        <taxon>Pentapetalae</taxon>
        <taxon>rosids</taxon>
        <taxon>fabids</taxon>
        <taxon>Fabales</taxon>
        <taxon>Fabaceae</taxon>
        <taxon>Papilionoideae</taxon>
        <taxon>50 kb inversion clade</taxon>
        <taxon>NPAAA clade</taxon>
        <taxon>indigoferoid/millettioid clade</taxon>
        <taxon>Phaseoleae</taxon>
        <taxon>Mucuna</taxon>
    </lineage>
</organism>
<gene>
    <name evidence="1" type="ORF">CR513_08039</name>
</gene>
<keyword evidence="2" id="KW-1185">Reference proteome</keyword>
<sequence length="104" mass="12388">MPTHRYLNKIGLSHCRFQPGPFRQKLLKMFWKVEINIPFLDAIKQIPKYAKFIKELCVHKRKKSKGGMESGSIVSVLRPRNFFCPMHHWRLYLCRCHVGLESFN</sequence>
<reference evidence="1" key="1">
    <citation type="submission" date="2018-05" db="EMBL/GenBank/DDBJ databases">
        <title>Draft genome of Mucuna pruriens seed.</title>
        <authorList>
            <person name="Nnadi N.E."/>
            <person name="Vos R."/>
            <person name="Hasami M.H."/>
            <person name="Devisetty U.K."/>
            <person name="Aguiy J.C."/>
        </authorList>
    </citation>
    <scope>NUCLEOTIDE SEQUENCE [LARGE SCALE GENOMIC DNA]</scope>
    <source>
        <strain evidence="1">JCA_2017</strain>
    </source>
</reference>
<proteinExistence type="predicted"/>
<dbReference type="EMBL" id="QJKJ01001397">
    <property type="protein sequence ID" value="RDY07801.1"/>
    <property type="molecule type" value="Genomic_DNA"/>
</dbReference>
<evidence type="ECO:0000313" key="2">
    <source>
        <dbReference type="Proteomes" id="UP000257109"/>
    </source>
</evidence>
<dbReference type="AlphaFoldDB" id="A0A371HYE1"/>
<feature type="non-terminal residue" evidence="1">
    <location>
        <position position="1"/>
    </location>
</feature>
<dbReference type="Proteomes" id="UP000257109">
    <property type="component" value="Unassembled WGS sequence"/>
</dbReference>
<protein>
    <submittedName>
        <fullName evidence="1">Uncharacterized protein</fullName>
    </submittedName>
</protein>
<accession>A0A371HYE1</accession>
<evidence type="ECO:0000313" key="1">
    <source>
        <dbReference type="EMBL" id="RDY07801.1"/>
    </source>
</evidence>
<name>A0A371HYE1_MUCPR</name>